<organism evidence="2 3">
    <name type="scientific">Anaeromyxobacter oryzae</name>
    <dbReference type="NCBI Taxonomy" id="2918170"/>
    <lineage>
        <taxon>Bacteria</taxon>
        <taxon>Pseudomonadati</taxon>
        <taxon>Myxococcota</taxon>
        <taxon>Myxococcia</taxon>
        <taxon>Myxococcales</taxon>
        <taxon>Cystobacterineae</taxon>
        <taxon>Anaeromyxobacteraceae</taxon>
        <taxon>Anaeromyxobacter</taxon>
    </lineage>
</organism>
<proteinExistence type="predicted"/>
<evidence type="ECO:0000313" key="3">
    <source>
        <dbReference type="Proteomes" id="UP001162891"/>
    </source>
</evidence>
<dbReference type="Gene3D" id="2.40.160.50">
    <property type="entry name" value="membrane protein fhac: a member of the omp85/tpsb transporter family"/>
    <property type="match status" value="1"/>
</dbReference>
<evidence type="ECO:0000256" key="1">
    <source>
        <dbReference type="SAM" id="SignalP"/>
    </source>
</evidence>
<dbReference type="RefSeq" id="WP_248362254.1">
    <property type="nucleotide sequence ID" value="NZ_AP025591.1"/>
</dbReference>
<sequence length="402" mass="43510">MNLFSPKSRLRAATAALALAFAGRAAADCPGGLTSELIPLPVYATLPNEGDTWGVLPVVLRVCRDDHRTESIFAPSLTWNSVIRFTGTFRWFHYPREDSALTIMLSASTRTNYNNLLVWQRLPTGAGRSTDEVLVRLQRSIFERFFGIGPDAPASAESSYTSVRLVVKARRGVNVLEHVNAGLTLALEGDGVQSTGVPGLPLSPQVFPDAPGMRGATLASQGLDVRYDDRRGGDYAERGLRFEAGGAVVEGIEGSPTFLRGGVQVRAIWAEAPRLSGAARGYWTGVTSGRAPFYQQSALGGSLLLRGFTEGRFVDRQAWTVELEQRIQVLRTNVFGVITDWRVDPFVAVGQVFGAFRDAGSRPRAAAGAGFRAFVHPNVLGRVDVAYAGEGVKVYVELGYPY</sequence>
<dbReference type="EMBL" id="AP025591">
    <property type="protein sequence ID" value="BDG03827.1"/>
    <property type="molecule type" value="Genomic_DNA"/>
</dbReference>
<feature type="signal peptide" evidence="1">
    <location>
        <begin position="1"/>
        <end position="27"/>
    </location>
</feature>
<name>A0ABN6MS73_9BACT</name>
<protein>
    <recommendedName>
        <fullName evidence="4">Bacterial surface antigen (D15) domain-containing protein</fullName>
    </recommendedName>
</protein>
<feature type="chain" id="PRO_5047122836" description="Bacterial surface antigen (D15) domain-containing protein" evidence="1">
    <location>
        <begin position="28"/>
        <end position="402"/>
    </location>
</feature>
<gene>
    <name evidence="2" type="ORF">AMOR_28230</name>
</gene>
<keyword evidence="1" id="KW-0732">Signal</keyword>
<evidence type="ECO:0000313" key="2">
    <source>
        <dbReference type="EMBL" id="BDG03827.1"/>
    </source>
</evidence>
<keyword evidence="3" id="KW-1185">Reference proteome</keyword>
<reference evidence="3" key="1">
    <citation type="journal article" date="2022" name="Int. J. Syst. Evol. Microbiol.">
        <title>Anaeromyxobacter oryzae sp. nov., Anaeromyxobacter diazotrophicus sp. nov. and Anaeromyxobacter paludicola sp. nov., isolated from paddy soils.</title>
        <authorList>
            <person name="Itoh H."/>
            <person name="Xu Z."/>
            <person name="Mise K."/>
            <person name="Masuda Y."/>
            <person name="Ushijima N."/>
            <person name="Hayakawa C."/>
            <person name="Shiratori Y."/>
            <person name="Senoo K."/>
        </authorList>
    </citation>
    <scope>NUCLEOTIDE SEQUENCE [LARGE SCALE GENOMIC DNA]</scope>
    <source>
        <strain evidence="3">Red232</strain>
    </source>
</reference>
<accession>A0ABN6MS73</accession>
<evidence type="ECO:0008006" key="4">
    <source>
        <dbReference type="Google" id="ProtNLM"/>
    </source>
</evidence>
<dbReference type="Proteomes" id="UP001162891">
    <property type="component" value="Chromosome"/>
</dbReference>